<dbReference type="GO" id="GO:0016491">
    <property type="term" value="F:oxidoreductase activity"/>
    <property type="evidence" value="ECO:0007669"/>
    <property type="project" value="UniProtKB-KW"/>
</dbReference>
<dbReference type="InterPro" id="IPR036922">
    <property type="entry name" value="Rieske_2Fe-2S_sf"/>
</dbReference>
<dbReference type="InterPro" id="IPR017941">
    <property type="entry name" value="Rieske_2Fe-2S"/>
</dbReference>
<keyword evidence="5" id="KW-0411">Iron-sulfur</keyword>
<evidence type="ECO:0000256" key="1">
    <source>
        <dbReference type="ARBA" id="ARBA00022714"/>
    </source>
</evidence>
<name>W4L881_ENTF1</name>
<dbReference type="Pfam" id="PF19301">
    <property type="entry name" value="LigXa_C"/>
    <property type="match status" value="1"/>
</dbReference>
<feature type="domain" description="Rieske" evidence="7">
    <location>
        <begin position="27"/>
        <end position="134"/>
    </location>
</feature>
<sequence length="422" mass="48019">MLTKEDNDRLTQVGAGTPLGQTMRRYWLPALLSWELPEPDCPPVRVKLLGEDLVAFKDTEGRIGLLEELCPHRLASLYFGRNEECGLRCVYHGWKFDVEGQCVDMMNEPTENDFKHKIRTKAYPTIEAGGMIWAYMGPPEQRPPAPHFLWTQMPETHRHVTKVIQECNWLQALEGGIDTSHAPILHRSISSDASQPGIDPNSAWARSGAPQLELDITDYGYRYAGVRTLAEGGYHIRAYHFVLPFHQLRPTTTVEGHDAVAGHIWVPMDDGNTMIYNWQHTLSEEPLTEEDRLERRLGNGPEDVDPKTFRSYDDRHNDYGMDRQVQKYETFTGIRGINKQDRAIQESMGRIVDRTREHLGPADRAIIQARRLLLQAIKTVQEGGVPDGIEPTYYQLRAGQGVIPADMDWRQLIEPELSATGD</sequence>
<dbReference type="PANTHER" id="PTHR21266:SF59">
    <property type="entry name" value="BLR4922 PROTEIN"/>
    <property type="match status" value="1"/>
</dbReference>
<dbReference type="SUPFAM" id="SSF55961">
    <property type="entry name" value="Bet v1-like"/>
    <property type="match status" value="1"/>
</dbReference>
<keyword evidence="9" id="KW-1185">Reference proteome</keyword>
<evidence type="ECO:0000259" key="7">
    <source>
        <dbReference type="PROSITE" id="PS51296"/>
    </source>
</evidence>
<accession>W4L881</accession>
<dbReference type="GO" id="GO:0051537">
    <property type="term" value="F:2 iron, 2 sulfur cluster binding"/>
    <property type="evidence" value="ECO:0007669"/>
    <property type="project" value="UniProtKB-KW"/>
</dbReference>
<dbReference type="EMBL" id="AZHW01001158">
    <property type="protein sequence ID" value="ETW93880.1"/>
    <property type="molecule type" value="Genomic_DNA"/>
</dbReference>
<evidence type="ECO:0000256" key="6">
    <source>
        <dbReference type="SAM" id="MobiDB-lite"/>
    </source>
</evidence>
<dbReference type="InterPro" id="IPR045623">
    <property type="entry name" value="LigXa_C"/>
</dbReference>
<dbReference type="Gene3D" id="2.102.10.10">
    <property type="entry name" value="Rieske [2Fe-2S] iron-sulphur domain"/>
    <property type="match status" value="1"/>
</dbReference>
<dbReference type="Gene3D" id="3.90.380.10">
    <property type="entry name" value="Naphthalene 1,2-dioxygenase Alpha Subunit, Chain A, domain 1"/>
    <property type="match status" value="1"/>
</dbReference>
<dbReference type="Pfam" id="PF00355">
    <property type="entry name" value="Rieske"/>
    <property type="match status" value="1"/>
</dbReference>
<dbReference type="PROSITE" id="PS51296">
    <property type="entry name" value="RIESKE"/>
    <property type="match status" value="1"/>
</dbReference>
<protein>
    <recommendedName>
        <fullName evidence="7">Rieske domain-containing protein</fullName>
    </recommendedName>
</protein>
<evidence type="ECO:0000256" key="3">
    <source>
        <dbReference type="ARBA" id="ARBA00023002"/>
    </source>
</evidence>
<dbReference type="PATRIC" id="fig|1429438.4.peg.7002"/>
<evidence type="ECO:0000313" key="8">
    <source>
        <dbReference type="EMBL" id="ETW93880.1"/>
    </source>
</evidence>
<dbReference type="GO" id="GO:0046872">
    <property type="term" value="F:metal ion binding"/>
    <property type="evidence" value="ECO:0007669"/>
    <property type="project" value="UniProtKB-KW"/>
</dbReference>
<keyword evidence="2" id="KW-0479">Metal-binding</keyword>
<organism evidence="8 9">
    <name type="scientific">Entotheonella factor</name>
    <dbReference type="NCBI Taxonomy" id="1429438"/>
    <lineage>
        <taxon>Bacteria</taxon>
        <taxon>Pseudomonadati</taxon>
        <taxon>Nitrospinota/Tectimicrobiota group</taxon>
        <taxon>Candidatus Tectimicrobiota</taxon>
        <taxon>Candidatus Entotheonellia</taxon>
        <taxon>Candidatus Entotheonellales</taxon>
        <taxon>Candidatus Entotheonellaceae</taxon>
        <taxon>Candidatus Entotheonella</taxon>
    </lineage>
</organism>
<dbReference type="CDD" id="cd08878">
    <property type="entry name" value="RHO_alpha_C_DMO-like"/>
    <property type="match status" value="1"/>
</dbReference>
<dbReference type="CDD" id="cd03479">
    <property type="entry name" value="Rieske_RO_Alpha_PhDO_like"/>
    <property type="match status" value="1"/>
</dbReference>
<dbReference type="HOGENOM" id="CLU_039484_2_1_7"/>
<dbReference type="SUPFAM" id="SSF50022">
    <property type="entry name" value="ISP domain"/>
    <property type="match status" value="1"/>
</dbReference>
<reference evidence="8 9" key="1">
    <citation type="journal article" date="2014" name="Nature">
        <title>An environmental bacterial taxon with a large and distinct metabolic repertoire.</title>
        <authorList>
            <person name="Wilson M.C."/>
            <person name="Mori T."/>
            <person name="Ruckert C."/>
            <person name="Uria A.R."/>
            <person name="Helf M.J."/>
            <person name="Takada K."/>
            <person name="Gernert C."/>
            <person name="Steffens U.A."/>
            <person name="Heycke N."/>
            <person name="Schmitt S."/>
            <person name="Rinke C."/>
            <person name="Helfrich E.J."/>
            <person name="Brachmann A.O."/>
            <person name="Gurgui C."/>
            <person name="Wakimoto T."/>
            <person name="Kracht M."/>
            <person name="Crusemann M."/>
            <person name="Hentschel U."/>
            <person name="Abe I."/>
            <person name="Matsunaga S."/>
            <person name="Kalinowski J."/>
            <person name="Takeyama H."/>
            <person name="Piel J."/>
        </authorList>
    </citation>
    <scope>NUCLEOTIDE SEQUENCE [LARGE SCALE GENOMIC DNA]</scope>
    <source>
        <strain evidence="9">TSY1</strain>
    </source>
</reference>
<gene>
    <name evidence="8" type="ORF">ETSY1_37310</name>
</gene>
<feature type="region of interest" description="Disordered" evidence="6">
    <location>
        <begin position="296"/>
        <end position="316"/>
    </location>
</feature>
<proteinExistence type="predicted"/>
<dbReference type="InterPro" id="IPR050584">
    <property type="entry name" value="Cholesterol_7-desaturase"/>
</dbReference>
<keyword evidence="1" id="KW-0001">2Fe-2S</keyword>
<dbReference type="PANTHER" id="PTHR21266">
    <property type="entry name" value="IRON-SULFUR DOMAIN CONTAINING PROTEIN"/>
    <property type="match status" value="1"/>
</dbReference>
<comment type="caution">
    <text evidence="8">The sequence shown here is derived from an EMBL/GenBank/DDBJ whole genome shotgun (WGS) entry which is preliminary data.</text>
</comment>
<keyword evidence="4" id="KW-0408">Iron</keyword>
<evidence type="ECO:0000313" key="9">
    <source>
        <dbReference type="Proteomes" id="UP000019141"/>
    </source>
</evidence>
<evidence type="ECO:0000256" key="5">
    <source>
        <dbReference type="ARBA" id="ARBA00023014"/>
    </source>
</evidence>
<feature type="compositionally biased region" description="Basic and acidic residues" evidence="6">
    <location>
        <begin position="304"/>
        <end position="316"/>
    </location>
</feature>
<dbReference type="Proteomes" id="UP000019141">
    <property type="component" value="Unassembled WGS sequence"/>
</dbReference>
<evidence type="ECO:0000256" key="2">
    <source>
        <dbReference type="ARBA" id="ARBA00022723"/>
    </source>
</evidence>
<keyword evidence="3" id="KW-0560">Oxidoreductase</keyword>
<dbReference type="AlphaFoldDB" id="W4L881"/>
<evidence type="ECO:0000256" key="4">
    <source>
        <dbReference type="ARBA" id="ARBA00023004"/>
    </source>
</evidence>